<dbReference type="AlphaFoldDB" id="A0ABD3ATV8"/>
<keyword evidence="2" id="KW-1185">Reference proteome</keyword>
<evidence type="ECO:0000313" key="1">
    <source>
        <dbReference type="EMBL" id="KAL3534655.1"/>
    </source>
</evidence>
<comment type="caution">
    <text evidence="1">The sequence shown here is derived from an EMBL/GenBank/DDBJ whole genome shotgun (WGS) entry which is preliminary data.</text>
</comment>
<proteinExistence type="predicted"/>
<dbReference type="Proteomes" id="UP001630127">
    <property type="component" value="Unassembled WGS sequence"/>
</dbReference>
<dbReference type="EMBL" id="JBJUIK010000002">
    <property type="protein sequence ID" value="KAL3534655.1"/>
    <property type="molecule type" value="Genomic_DNA"/>
</dbReference>
<evidence type="ECO:0000313" key="2">
    <source>
        <dbReference type="Proteomes" id="UP001630127"/>
    </source>
</evidence>
<organism evidence="1 2">
    <name type="scientific">Cinchona calisaya</name>
    <dbReference type="NCBI Taxonomy" id="153742"/>
    <lineage>
        <taxon>Eukaryota</taxon>
        <taxon>Viridiplantae</taxon>
        <taxon>Streptophyta</taxon>
        <taxon>Embryophyta</taxon>
        <taxon>Tracheophyta</taxon>
        <taxon>Spermatophyta</taxon>
        <taxon>Magnoliopsida</taxon>
        <taxon>eudicotyledons</taxon>
        <taxon>Gunneridae</taxon>
        <taxon>Pentapetalae</taxon>
        <taxon>asterids</taxon>
        <taxon>lamiids</taxon>
        <taxon>Gentianales</taxon>
        <taxon>Rubiaceae</taxon>
        <taxon>Cinchonoideae</taxon>
        <taxon>Cinchoneae</taxon>
        <taxon>Cinchona</taxon>
    </lineage>
</organism>
<name>A0ABD3ATV8_9GENT</name>
<gene>
    <name evidence="1" type="ORF">ACH5RR_003116</name>
</gene>
<reference evidence="1 2" key="1">
    <citation type="submission" date="2024-11" db="EMBL/GenBank/DDBJ databases">
        <title>A near-complete genome assembly of Cinchona calisaya.</title>
        <authorList>
            <person name="Lian D.C."/>
            <person name="Zhao X.W."/>
            <person name="Wei L."/>
        </authorList>
    </citation>
    <scope>NUCLEOTIDE SEQUENCE [LARGE SCALE GENOMIC DNA]</scope>
    <source>
        <tissue evidence="1">Nenye</tissue>
    </source>
</reference>
<protein>
    <submittedName>
        <fullName evidence="1">Uncharacterized protein</fullName>
    </submittedName>
</protein>
<accession>A0ABD3ATV8</accession>
<sequence>MTLSPSIVCNMIQVDDQQFPTLNASSIKRAHVGNNSRLSGNSKVAFLFKKTPYSKSAIPVGRSPYPTFVSFVKRDSNQKRIHPNGGAISPNLEFYEKRIPYQKMVLPPKRISLALYNGVPDENTVVHHKTSTSTKVVLYNNRSARQNLVYPSRIKPQNVTFYGNRAPIGYPLRKRPLAFHKNRALLQKLVAFPKENRAPIPQTVTLNGKYLWHSIKMELQIKKGCPP</sequence>